<gene>
    <name evidence="8" type="ORF">IAC47_01575</name>
</gene>
<evidence type="ECO:0000259" key="7">
    <source>
        <dbReference type="Pfam" id="PF01895"/>
    </source>
</evidence>
<dbReference type="SUPFAM" id="SSF109755">
    <property type="entry name" value="PhoU-like"/>
    <property type="match status" value="1"/>
</dbReference>
<keyword evidence="3 6" id="KW-0812">Transmembrane</keyword>
<keyword evidence="5 6" id="KW-0472">Membrane</keyword>
<organism evidence="8 9">
    <name type="scientific">Candidatus Onthomorpha intestinigallinarum</name>
    <dbReference type="NCBI Taxonomy" id="2840880"/>
    <lineage>
        <taxon>Bacteria</taxon>
        <taxon>Pseudomonadati</taxon>
        <taxon>Bacteroidota</taxon>
        <taxon>Bacteroidia</taxon>
        <taxon>Bacteroidales</taxon>
        <taxon>Candidatus Onthomorpha</taxon>
    </lineage>
</organism>
<evidence type="ECO:0000313" key="9">
    <source>
        <dbReference type="Proteomes" id="UP000824267"/>
    </source>
</evidence>
<dbReference type="InterPro" id="IPR038078">
    <property type="entry name" value="PhoU-like_sf"/>
</dbReference>
<feature type="domain" description="PhoU" evidence="7">
    <location>
        <begin position="364"/>
        <end position="446"/>
    </location>
</feature>
<protein>
    <submittedName>
        <fullName evidence="8">Na/Pi cotransporter family protein</fullName>
    </submittedName>
</protein>
<evidence type="ECO:0000256" key="4">
    <source>
        <dbReference type="ARBA" id="ARBA00022989"/>
    </source>
</evidence>
<evidence type="ECO:0000256" key="2">
    <source>
        <dbReference type="ARBA" id="ARBA00022475"/>
    </source>
</evidence>
<dbReference type="InterPro" id="IPR004633">
    <property type="entry name" value="NaPi_cotrn-rel/YqeW-like"/>
</dbReference>
<sequence length="560" mass="62156">MDVVLKVLGLVGALGLFLYGMKVMSDALQKLAGDRMRAILSKMTANRFSGVLTGMGITTLIQSSSATTVMVVSFVNAGLLSLFGAIAVIMGANIGTTVTAWIVSLLGFKFSIATIIFPLIAVATPLLFIKSRQSLGEFLIGFALLFMGLEALQSGMPDFRQPEYASVLQFISSMSDHGYLSILLFVLIGTVLTVVVQSSSAMMAVTLVMCSQGLIGFQTAAALVLGENIGTTITANISALMANNTAKRAALAHLVFNVIGVIWMLIVFHPFIHGISRLIVYVEGQDPMVTASAMPVALSCYHSFFNILNTSILVWFIPQIEKLVTRIIPDNDEEEFRLKFIPQGLMSTNELSIEPAKKEIEAFSRRVVRMYDFIPELFEMKDDKKFEQLMKRTRKYEEITDRMEVEIANYLTKVSASGLSLGASREVSAMLRIVDNLESIGDSCYQLSLSIEAKNKQNISFSEDMQEKLKKMLFYVREAIEEMNNNLLANYHDVSSDKAKEIEAKINLYRDDLRTEHTEAVKNHVYSYQVGICYSNLYAQCEKLADFAINITEAIDKMNR</sequence>
<reference evidence="8" key="1">
    <citation type="journal article" date="2021" name="PeerJ">
        <title>Extensive microbial diversity within the chicken gut microbiome revealed by metagenomics and culture.</title>
        <authorList>
            <person name="Gilroy R."/>
            <person name="Ravi A."/>
            <person name="Getino M."/>
            <person name="Pursley I."/>
            <person name="Horton D.L."/>
            <person name="Alikhan N.F."/>
            <person name="Baker D."/>
            <person name="Gharbi K."/>
            <person name="Hall N."/>
            <person name="Watson M."/>
            <person name="Adriaenssens E.M."/>
            <person name="Foster-Nyarko E."/>
            <person name="Jarju S."/>
            <person name="Secka A."/>
            <person name="Antonio M."/>
            <person name="Oren A."/>
            <person name="Chaudhuri R.R."/>
            <person name="La Ragione R."/>
            <person name="Hildebrand F."/>
            <person name="Pallen M.J."/>
        </authorList>
    </citation>
    <scope>NUCLEOTIDE SEQUENCE</scope>
    <source>
        <strain evidence="8">Gambia16-930</strain>
    </source>
</reference>
<evidence type="ECO:0000256" key="1">
    <source>
        <dbReference type="ARBA" id="ARBA00004651"/>
    </source>
</evidence>
<dbReference type="EMBL" id="DXGG01000058">
    <property type="protein sequence ID" value="HIW86953.1"/>
    <property type="molecule type" value="Genomic_DNA"/>
</dbReference>
<dbReference type="GO" id="GO:0005886">
    <property type="term" value="C:plasma membrane"/>
    <property type="evidence" value="ECO:0007669"/>
    <property type="project" value="UniProtKB-SubCell"/>
</dbReference>
<dbReference type="Gene3D" id="1.20.58.220">
    <property type="entry name" value="Phosphate transport system protein phou homolog 2, domain 2"/>
    <property type="match status" value="1"/>
</dbReference>
<name>A0A9D1UGX3_9BACT</name>
<evidence type="ECO:0000256" key="3">
    <source>
        <dbReference type="ARBA" id="ARBA00022692"/>
    </source>
</evidence>
<dbReference type="GO" id="GO:0044341">
    <property type="term" value="P:sodium-dependent phosphate transport"/>
    <property type="evidence" value="ECO:0007669"/>
    <property type="project" value="InterPro"/>
</dbReference>
<evidence type="ECO:0000256" key="5">
    <source>
        <dbReference type="ARBA" id="ARBA00023136"/>
    </source>
</evidence>
<dbReference type="PANTHER" id="PTHR10010:SF46">
    <property type="entry name" value="SODIUM-DEPENDENT PHOSPHATE TRANSPORT PROTEIN 2B"/>
    <property type="match status" value="1"/>
</dbReference>
<dbReference type="PANTHER" id="PTHR10010">
    <property type="entry name" value="SOLUTE CARRIER FAMILY 34 SODIUM PHOSPHATE , MEMBER 2-RELATED"/>
    <property type="match status" value="1"/>
</dbReference>
<feature type="transmembrane region" description="Helical" evidence="6">
    <location>
        <begin position="250"/>
        <end position="272"/>
    </location>
</feature>
<feature type="transmembrane region" description="Helical" evidence="6">
    <location>
        <begin position="138"/>
        <end position="157"/>
    </location>
</feature>
<dbReference type="NCBIfam" id="TIGR00704">
    <property type="entry name" value="NaPi_cotrn_rel"/>
    <property type="match status" value="1"/>
</dbReference>
<comment type="caution">
    <text evidence="8">The sequence shown here is derived from an EMBL/GenBank/DDBJ whole genome shotgun (WGS) entry which is preliminary data.</text>
</comment>
<evidence type="ECO:0000313" key="8">
    <source>
        <dbReference type="EMBL" id="HIW86953.1"/>
    </source>
</evidence>
<feature type="transmembrane region" description="Helical" evidence="6">
    <location>
        <begin position="110"/>
        <end position="129"/>
    </location>
</feature>
<dbReference type="Pfam" id="PF01895">
    <property type="entry name" value="PhoU"/>
    <property type="match status" value="1"/>
</dbReference>
<comment type="subcellular location">
    <subcellularLocation>
        <location evidence="1">Cell membrane</location>
        <topology evidence="1">Multi-pass membrane protein</topology>
    </subcellularLocation>
</comment>
<dbReference type="InterPro" id="IPR026022">
    <property type="entry name" value="PhoU_dom"/>
</dbReference>
<keyword evidence="2" id="KW-1003">Cell membrane</keyword>
<dbReference type="Proteomes" id="UP000824267">
    <property type="component" value="Unassembled WGS sequence"/>
</dbReference>
<dbReference type="InterPro" id="IPR003841">
    <property type="entry name" value="Na/Pi_transpt"/>
</dbReference>
<reference evidence="8" key="2">
    <citation type="submission" date="2021-04" db="EMBL/GenBank/DDBJ databases">
        <authorList>
            <person name="Gilroy R."/>
        </authorList>
    </citation>
    <scope>NUCLEOTIDE SEQUENCE</scope>
    <source>
        <strain evidence="8">Gambia16-930</strain>
    </source>
</reference>
<dbReference type="Pfam" id="PF02690">
    <property type="entry name" value="Na_Pi_cotrans"/>
    <property type="match status" value="2"/>
</dbReference>
<evidence type="ECO:0000256" key="6">
    <source>
        <dbReference type="SAM" id="Phobius"/>
    </source>
</evidence>
<accession>A0A9D1UGX3</accession>
<dbReference type="AlphaFoldDB" id="A0A9D1UGX3"/>
<dbReference type="GO" id="GO:0005436">
    <property type="term" value="F:sodium:phosphate symporter activity"/>
    <property type="evidence" value="ECO:0007669"/>
    <property type="project" value="InterPro"/>
</dbReference>
<keyword evidence="4 6" id="KW-1133">Transmembrane helix</keyword>
<proteinExistence type="predicted"/>
<dbReference type="NCBIfam" id="NF037997">
    <property type="entry name" value="Na_Pi_symport"/>
    <property type="match status" value="1"/>
</dbReference>
<feature type="transmembrane region" description="Helical" evidence="6">
    <location>
        <begin position="177"/>
        <end position="196"/>
    </location>
</feature>